<comment type="caution">
    <text evidence="13">The sequence shown here is derived from an EMBL/GenBank/DDBJ whole genome shotgun (WGS) entry which is preliminary data.</text>
</comment>
<dbReference type="PANTHER" id="PTHR24220:SF470">
    <property type="entry name" value="CELL DIVISION ATP-BINDING PROTEIN FTSE"/>
    <property type="match status" value="1"/>
</dbReference>
<evidence type="ECO:0000256" key="11">
    <source>
        <dbReference type="RuleBase" id="RU365094"/>
    </source>
</evidence>
<evidence type="ECO:0000256" key="10">
    <source>
        <dbReference type="ARBA" id="ARBA00063837"/>
    </source>
</evidence>
<comment type="subunit">
    <text evidence="10 11">Homodimer. Forms a membrane-associated complex with FtsX.</text>
</comment>
<reference evidence="13 14" key="1">
    <citation type="journal article" date="2018" name="J. Biol. Chem.">
        <title>Discovery of the actinoplanic acid pathway in Streptomyces rapamycinicus reveals a genetically conserved synergism with rapamycin.</title>
        <authorList>
            <person name="Mrak P."/>
            <person name="Krastel P."/>
            <person name="Pivk Lukancic P."/>
            <person name="Tao J."/>
            <person name="Pistorius D."/>
            <person name="Moore C.M."/>
        </authorList>
    </citation>
    <scope>NUCLEOTIDE SEQUENCE [LARGE SCALE GENOMIC DNA]</scope>
    <source>
        <strain evidence="13 14">NRRL 5491</strain>
    </source>
</reference>
<comment type="subcellular location">
    <subcellularLocation>
        <location evidence="11">Cell membrane</location>
        <topology evidence="11">Peripheral membrane protein</topology>
        <orientation evidence="11">Cytoplasmic side</orientation>
    </subcellularLocation>
</comment>
<dbReference type="EMBL" id="QYCY01000001">
    <property type="protein sequence ID" value="RLV79452.1"/>
    <property type="molecule type" value="Genomic_DNA"/>
</dbReference>
<dbReference type="Pfam" id="PF00005">
    <property type="entry name" value="ABC_tran"/>
    <property type="match status" value="1"/>
</dbReference>
<dbReference type="GO" id="GO:0016887">
    <property type="term" value="F:ATP hydrolysis activity"/>
    <property type="evidence" value="ECO:0007669"/>
    <property type="project" value="InterPro"/>
</dbReference>
<dbReference type="PROSITE" id="PS50893">
    <property type="entry name" value="ABC_TRANSPORTER_2"/>
    <property type="match status" value="1"/>
</dbReference>
<keyword evidence="8 11" id="KW-0131">Cell cycle</keyword>
<dbReference type="GO" id="GO:0051301">
    <property type="term" value="P:cell division"/>
    <property type="evidence" value="ECO:0007669"/>
    <property type="project" value="UniProtKB-UniRule"/>
</dbReference>
<evidence type="ECO:0000256" key="9">
    <source>
        <dbReference type="ARBA" id="ARBA00054718"/>
    </source>
</evidence>
<evidence type="ECO:0000256" key="3">
    <source>
        <dbReference type="ARBA" id="ARBA00022475"/>
    </source>
</evidence>
<keyword evidence="4 11" id="KW-0132">Cell division</keyword>
<dbReference type="PROSITE" id="PS00211">
    <property type="entry name" value="ABC_TRANSPORTER_1"/>
    <property type="match status" value="1"/>
</dbReference>
<dbReference type="GO" id="GO:0005886">
    <property type="term" value="C:plasma membrane"/>
    <property type="evidence" value="ECO:0007669"/>
    <property type="project" value="UniProtKB-SubCell"/>
</dbReference>
<dbReference type="InterPro" id="IPR005286">
    <property type="entry name" value="Cell_div_FtsE"/>
</dbReference>
<keyword evidence="6 11" id="KW-0067">ATP-binding</keyword>
<evidence type="ECO:0000259" key="12">
    <source>
        <dbReference type="PROSITE" id="PS50893"/>
    </source>
</evidence>
<dbReference type="STRING" id="1343740.M271_29885"/>
<comment type="function">
    <text evidence="9">Part of the ABC transporter FtsEX involved in cellular division. Has ATPase activity.</text>
</comment>
<dbReference type="GO" id="GO:0005524">
    <property type="term" value="F:ATP binding"/>
    <property type="evidence" value="ECO:0007669"/>
    <property type="project" value="UniProtKB-UniRule"/>
</dbReference>
<evidence type="ECO:0000313" key="13">
    <source>
        <dbReference type="EMBL" id="RLV79452.1"/>
    </source>
</evidence>
<dbReference type="InterPro" id="IPR017871">
    <property type="entry name" value="ABC_transporter-like_CS"/>
</dbReference>
<feature type="domain" description="ABC transporter" evidence="12">
    <location>
        <begin position="31"/>
        <end position="257"/>
    </location>
</feature>
<dbReference type="InterPro" id="IPR003593">
    <property type="entry name" value="AAA+_ATPase"/>
</dbReference>
<keyword evidence="7 11" id="KW-0472">Membrane</keyword>
<dbReference type="InterPro" id="IPR003439">
    <property type="entry name" value="ABC_transporter-like_ATP-bd"/>
</dbReference>
<evidence type="ECO:0000256" key="4">
    <source>
        <dbReference type="ARBA" id="ARBA00022618"/>
    </source>
</evidence>
<comment type="similarity">
    <text evidence="1 11">Belongs to the ABC transporter superfamily.</text>
</comment>
<evidence type="ECO:0000256" key="8">
    <source>
        <dbReference type="ARBA" id="ARBA00023306"/>
    </source>
</evidence>
<sequence>MRASRMVTLTDGSRFGCDPYRYPGHRGAPVIRFDNVSKTYPKQNRPALRDVSLEIEKGEFVFLVGSSGSGKSTFLRLLLREERASHGAVHVLGKDLARLSNWKVPQMRRQLGTVFQDFRLLPNKTVGENVAFALEVIGKPRGAIRKTVPEVLDLVGLGGKDDRMPGELSGGEQQRVAIARAFVNRPMLLIADEPTGNLDPQTSVGIMKLLDRINRTGTTVVMATHDQQIVDQMRKRVIELEKGRLVRDQSRGVYGYQH</sequence>
<dbReference type="NCBIfam" id="TIGR02673">
    <property type="entry name" value="FtsE"/>
    <property type="match status" value="1"/>
</dbReference>
<dbReference type="InterPro" id="IPR027417">
    <property type="entry name" value="P-loop_NTPase"/>
</dbReference>
<dbReference type="InterPro" id="IPR015854">
    <property type="entry name" value="ABC_transpr_LolD-like"/>
</dbReference>
<keyword evidence="3 11" id="KW-1003">Cell membrane</keyword>
<dbReference type="FunFam" id="3.40.50.300:FF:000056">
    <property type="entry name" value="Cell division ATP-binding protein FtsE"/>
    <property type="match status" value="1"/>
</dbReference>
<proteinExistence type="inferred from homology"/>
<dbReference type="SUPFAM" id="SSF52540">
    <property type="entry name" value="P-loop containing nucleoside triphosphate hydrolases"/>
    <property type="match status" value="1"/>
</dbReference>
<name>A0A3L8RKI1_STRRN</name>
<dbReference type="Proteomes" id="UP000281594">
    <property type="component" value="Unassembled WGS sequence"/>
</dbReference>
<dbReference type="Gene3D" id="3.40.50.300">
    <property type="entry name" value="P-loop containing nucleotide triphosphate hydrolases"/>
    <property type="match status" value="1"/>
</dbReference>
<dbReference type="SMART" id="SM00382">
    <property type="entry name" value="AAA"/>
    <property type="match status" value="1"/>
</dbReference>
<organism evidence="13 14">
    <name type="scientific">Streptomyces rapamycinicus (strain ATCC 29253 / DSM 41530 / NRRL 5491 / AYB-994)</name>
    <name type="common">Streptomyces hygroscopicus (strain ATCC 29253)</name>
    <dbReference type="NCBI Taxonomy" id="1343740"/>
    <lineage>
        <taxon>Bacteria</taxon>
        <taxon>Bacillati</taxon>
        <taxon>Actinomycetota</taxon>
        <taxon>Actinomycetes</taxon>
        <taxon>Kitasatosporales</taxon>
        <taxon>Streptomycetaceae</taxon>
        <taxon>Streptomyces</taxon>
        <taxon>Streptomyces violaceusniger group</taxon>
    </lineage>
</organism>
<dbReference type="PANTHER" id="PTHR24220">
    <property type="entry name" value="IMPORT ATP-BINDING PROTEIN"/>
    <property type="match status" value="1"/>
</dbReference>
<keyword evidence="5 11" id="KW-0547">Nucleotide-binding</keyword>
<dbReference type="GO" id="GO:0022857">
    <property type="term" value="F:transmembrane transporter activity"/>
    <property type="evidence" value="ECO:0007669"/>
    <property type="project" value="TreeGrafter"/>
</dbReference>
<evidence type="ECO:0000256" key="1">
    <source>
        <dbReference type="ARBA" id="ARBA00005417"/>
    </source>
</evidence>
<evidence type="ECO:0000256" key="7">
    <source>
        <dbReference type="ARBA" id="ARBA00023136"/>
    </source>
</evidence>
<accession>A0A3L8RKI1</accession>
<dbReference type="AlphaFoldDB" id="A0A3L8RKI1"/>
<evidence type="ECO:0000256" key="2">
    <source>
        <dbReference type="ARBA" id="ARBA00020019"/>
    </source>
</evidence>
<protein>
    <recommendedName>
        <fullName evidence="2 11">Cell division ATP-binding protein FtsE</fullName>
    </recommendedName>
</protein>
<evidence type="ECO:0000256" key="6">
    <source>
        <dbReference type="ARBA" id="ARBA00022840"/>
    </source>
</evidence>
<evidence type="ECO:0000313" key="14">
    <source>
        <dbReference type="Proteomes" id="UP000281594"/>
    </source>
</evidence>
<evidence type="ECO:0000256" key="5">
    <source>
        <dbReference type="ARBA" id="ARBA00022741"/>
    </source>
</evidence>
<gene>
    <name evidence="11" type="primary">ftsE</name>
    <name evidence="13" type="ORF">D3C57_113745</name>
</gene>